<evidence type="ECO:0000313" key="2">
    <source>
        <dbReference type="Proteomes" id="UP000014127"/>
    </source>
</evidence>
<keyword evidence="2" id="KW-1185">Reference proteome</keyword>
<dbReference type="STRING" id="44009.RV01_GL000256"/>
<dbReference type="EMBL" id="AHYR01000003">
    <property type="protein sequence ID" value="EOT43259.1"/>
    <property type="molecule type" value="Genomic_DNA"/>
</dbReference>
<dbReference type="eggNOG" id="ENOG50307TW">
    <property type="taxonomic scope" value="Bacteria"/>
</dbReference>
<dbReference type="RefSeq" id="WP_016171813.1">
    <property type="nucleotide sequence ID" value="NZ_ASWK01000001.1"/>
</dbReference>
<protein>
    <submittedName>
        <fullName evidence="1">Uncharacterized protein</fullName>
    </submittedName>
</protein>
<sequence>MDYLTKEKKLNQLLKFVYDGTTVTSNLLELSQQEFASLLESATNSGYIRGASITKTKMTPIIWTDNVELTEAGAEKIHPSEKNNQSIQTTNTFNFNSSGDYRGAAFGNNNTVTNSWNTSLEELKEYIDALPPEDQRVGKELIEIVETKDFKPNVLERFSEFLEKHPKVVTLAGNAIVWALSNTDKLPLIN</sequence>
<dbReference type="Gene3D" id="1.10.10.10">
    <property type="entry name" value="Winged helix-like DNA-binding domain superfamily/Winged helix DNA-binding domain"/>
    <property type="match status" value="1"/>
</dbReference>
<accession>S0KEI4</accession>
<dbReference type="AlphaFoldDB" id="S0KEI4"/>
<proteinExistence type="predicted"/>
<reference evidence="1 2" key="1">
    <citation type="submission" date="2013-03" db="EMBL/GenBank/DDBJ databases">
        <title>The Genome Sequence of Enterococcus dispar ATCC_51266 (Illumina only assembly).</title>
        <authorList>
            <consortium name="The Broad Institute Genomics Platform"/>
            <consortium name="The Broad Institute Genome Sequencing Center for Infectious Disease"/>
            <person name="Earl A."/>
            <person name="Russ C."/>
            <person name="Gilmore M."/>
            <person name="Surin D."/>
            <person name="Walker B."/>
            <person name="Young S."/>
            <person name="Zeng Q."/>
            <person name="Gargeya S."/>
            <person name="Fitzgerald M."/>
            <person name="Haas B."/>
            <person name="Abouelleil A."/>
            <person name="Allen A.W."/>
            <person name="Alvarado L."/>
            <person name="Arachchi H.M."/>
            <person name="Berlin A.M."/>
            <person name="Chapman S.B."/>
            <person name="Gainer-Dewar J."/>
            <person name="Goldberg J."/>
            <person name="Griggs A."/>
            <person name="Gujja S."/>
            <person name="Hansen M."/>
            <person name="Howarth C."/>
            <person name="Imamovic A."/>
            <person name="Ireland A."/>
            <person name="Larimer J."/>
            <person name="McCowan C."/>
            <person name="Murphy C."/>
            <person name="Pearson M."/>
            <person name="Poon T.W."/>
            <person name="Priest M."/>
            <person name="Roberts A."/>
            <person name="Saif S."/>
            <person name="Shea T."/>
            <person name="Sisk P."/>
            <person name="Sykes S."/>
            <person name="Wortman J."/>
            <person name="Nusbaum C."/>
            <person name="Birren B."/>
        </authorList>
    </citation>
    <scope>NUCLEOTIDE SEQUENCE [LARGE SCALE GENOMIC DNA]</scope>
    <source>
        <strain evidence="1 2">ATCC 51266</strain>
    </source>
</reference>
<dbReference type="PATRIC" id="fig|1139219.3.peg.582"/>
<dbReference type="Proteomes" id="UP000014127">
    <property type="component" value="Unassembled WGS sequence"/>
</dbReference>
<dbReference type="OrthoDB" id="9880835at2"/>
<evidence type="ECO:0000313" key="1">
    <source>
        <dbReference type="EMBL" id="EOT43259.1"/>
    </source>
</evidence>
<dbReference type="InterPro" id="IPR036388">
    <property type="entry name" value="WH-like_DNA-bd_sf"/>
</dbReference>
<dbReference type="HOGENOM" id="CLU_1425969_0_0_9"/>
<name>S0KEI4_9ENTE</name>
<organism evidence="1 2">
    <name type="scientific">Enterococcus dispar ATCC 51266</name>
    <dbReference type="NCBI Taxonomy" id="1139219"/>
    <lineage>
        <taxon>Bacteria</taxon>
        <taxon>Bacillati</taxon>
        <taxon>Bacillota</taxon>
        <taxon>Bacilli</taxon>
        <taxon>Lactobacillales</taxon>
        <taxon>Enterococcaceae</taxon>
        <taxon>Enterococcus</taxon>
    </lineage>
</organism>
<comment type="caution">
    <text evidence="1">The sequence shown here is derived from an EMBL/GenBank/DDBJ whole genome shotgun (WGS) entry which is preliminary data.</text>
</comment>
<gene>
    <name evidence="1" type="ORF">OMK_00613</name>
</gene>